<sequence>MTAMRLLARVNRCATNPGFRWFAGRVDGYANVVHVGRRSGRSYRTPIGITWDGDELMVAVNYGRASDWVRNILASGDFRLEHRGRFIAMRRPRLLRIGHRDFLVAERADP</sequence>
<dbReference type="Gene3D" id="2.30.110.10">
    <property type="entry name" value="Electron Transport, Fmn-binding Protein, Chain A"/>
    <property type="match status" value="1"/>
</dbReference>
<dbReference type="EMBL" id="QQAZ01000015">
    <property type="protein sequence ID" value="RDI44853.1"/>
    <property type="molecule type" value="Genomic_DNA"/>
</dbReference>
<keyword evidence="2" id="KW-1185">Reference proteome</keyword>
<accession>A0A370GSE5</accession>
<dbReference type="InterPro" id="IPR004378">
    <property type="entry name" value="F420H2_quin_Rdtase"/>
</dbReference>
<dbReference type="Proteomes" id="UP000255355">
    <property type="component" value="Unassembled WGS sequence"/>
</dbReference>
<dbReference type="OrthoDB" id="3778270at2"/>
<organism evidence="1 2">
    <name type="scientific">Nocardia mexicana</name>
    <dbReference type="NCBI Taxonomy" id="279262"/>
    <lineage>
        <taxon>Bacteria</taxon>
        <taxon>Bacillati</taxon>
        <taxon>Actinomycetota</taxon>
        <taxon>Actinomycetes</taxon>
        <taxon>Mycobacteriales</taxon>
        <taxon>Nocardiaceae</taxon>
        <taxon>Nocardia</taxon>
    </lineage>
</organism>
<dbReference type="Pfam" id="PF04075">
    <property type="entry name" value="F420H2_quin_red"/>
    <property type="match status" value="1"/>
</dbReference>
<gene>
    <name evidence="1" type="ORF">DFR68_1155</name>
</gene>
<dbReference type="AlphaFoldDB" id="A0A370GSE5"/>
<dbReference type="InterPro" id="IPR012349">
    <property type="entry name" value="Split_barrel_FMN-bd"/>
</dbReference>
<name>A0A370GSE5_9NOCA</name>
<dbReference type="STRING" id="1210089.GCA_001613165_07532"/>
<reference evidence="1 2" key="1">
    <citation type="submission" date="2018-07" db="EMBL/GenBank/DDBJ databases">
        <title>Genomic Encyclopedia of Type Strains, Phase IV (KMG-IV): sequencing the most valuable type-strain genomes for metagenomic binning, comparative biology and taxonomic classification.</title>
        <authorList>
            <person name="Goeker M."/>
        </authorList>
    </citation>
    <scope>NUCLEOTIDE SEQUENCE [LARGE SCALE GENOMIC DNA]</scope>
    <source>
        <strain evidence="1 2">DSM 44952</strain>
    </source>
</reference>
<protein>
    <submittedName>
        <fullName evidence="1">Deazaflavin-dependent oxidoreductase (Nitroreductase family)</fullName>
    </submittedName>
</protein>
<comment type="caution">
    <text evidence="1">The sequence shown here is derived from an EMBL/GenBank/DDBJ whole genome shotgun (WGS) entry which is preliminary data.</text>
</comment>
<proteinExistence type="predicted"/>
<evidence type="ECO:0000313" key="2">
    <source>
        <dbReference type="Proteomes" id="UP000255355"/>
    </source>
</evidence>
<evidence type="ECO:0000313" key="1">
    <source>
        <dbReference type="EMBL" id="RDI44853.1"/>
    </source>
</evidence>
<dbReference type="RefSeq" id="WP_084520405.1">
    <property type="nucleotide sequence ID" value="NZ_QQAZ01000015.1"/>
</dbReference>
<dbReference type="NCBIfam" id="TIGR00026">
    <property type="entry name" value="hi_GC_TIGR00026"/>
    <property type="match status" value="1"/>
</dbReference>
<dbReference type="GO" id="GO:0016491">
    <property type="term" value="F:oxidoreductase activity"/>
    <property type="evidence" value="ECO:0007669"/>
    <property type="project" value="InterPro"/>
</dbReference>